<evidence type="ECO:0000259" key="5">
    <source>
        <dbReference type="PROSITE" id="PS50146"/>
    </source>
</evidence>
<dbReference type="AlphaFoldDB" id="A0A1L8SWA3"/>
<dbReference type="InterPro" id="IPR001206">
    <property type="entry name" value="Diacylglycerol_kinase_cat_dom"/>
</dbReference>
<name>A0A1L8SWA3_9ENTE</name>
<dbReference type="GO" id="GO:0016301">
    <property type="term" value="F:kinase activity"/>
    <property type="evidence" value="ECO:0007669"/>
    <property type="project" value="UniProtKB-KW"/>
</dbReference>
<keyword evidence="3" id="KW-0547">Nucleotide-binding</keyword>
<dbReference type="InterPro" id="IPR016064">
    <property type="entry name" value="NAD/diacylglycerol_kinase_sf"/>
</dbReference>
<reference evidence="6 7" key="1">
    <citation type="submission" date="2014-12" db="EMBL/GenBank/DDBJ databases">
        <title>Draft genome sequences of 29 type strains of Enterococci.</title>
        <authorList>
            <person name="Zhong Z."/>
            <person name="Sun Z."/>
            <person name="Liu W."/>
            <person name="Zhang W."/>
            <person name="Zhang H."/>
        </authorList>
    </citation>
    <scope>NUCLEOTIDE SEQUENCE [LARGE SCALE GENOMIC DNA]</scope>
    <source>
        <strain evidence="6 7">DSM 22802</strain>
    </source>
</reference>
<evidence type="ECO:0000313" key="6">
    <source>
        <dbReference type="EMBL" id="OJG36114.1"/>
    </source>
</evidence>
<dbReference type="PANTHER" id="PTHR12358">
    <property type="entry name" value="SPHINGOSINE KINASE"/>
    <property type="match status" value="1"/>
</dbReference>
<dbReference type="Gene3D" id="3.40.50.10330">
    <property type="entry name" value="Probable inorganic polyphosphate/atp-NAD kinase, domain 1"/>
    <property type="match status" value="1"/>
</dbReference>
<proteinExistence type="inferred from homology"/>
<keyword evidence="6" id="KW-0418">Kinase</keyword>
<dbReference type="Proteomes" id="UP000183700">
    <property type="component" value="Unassembled WGS sequence"/>
</dbReference>
<comment type="caution">
    <text evidence="6">The sequence shown here is derived from an EMBL/GenBank/DDBJ whole genome shotgun (WGS) entry which is preliminary data.</text>
</comment>
<dbReference type="STRING" id="319970.RV00_GL002258"/>
<keyword evidence="7" id="KW-1185">Reference proteome</keyword>
<evidence type="ECO:0000256" key="1">
    <source>
        <dbReference type="ARBA" id="ARBA00001946"/>
    </source>
</evidence>
<dbReference type="Pfam" id="PF00781">
    <property type="entry name" value="DAGK_cat"/>
    <property type="match status" value="1"/>
</dbReference>
<evidence type="ECO:0000313" key="7">
    <source>
        <dbReference type="Proteomes" id="UP000183700"/>
    </source>
</evidence>
<protein>
    <submittedName>
        <fullName evidence="6">YegS BmrU family lipid kinase</fullName>
    </submittedName>
</protein>
<comment type="similarity">
    <text evidence="2">Belongs to the diacylglycerol/lipid kinase family.</text>
</comment>
<sequence>MKKMRYGIFFNPNAGDGDAEESAKKMREKFEKANHTADFLTAPDPEKAIEKIKASLDEYDGLVAIGGDGSLNIVGTAFVQAGKTLPLGIIPGGTVNNFAKRWHLPMDEEEAMDLIIAGHQRKVGIAACQDRQKAIISSFTFGSFSDISNEVRQSEKRKFGLIVYPLKAIKQIGKDTSYPVEIKAENYHEKLKVWFALATTTHSIGGREYVDSDYDKLHVSILHNMRLRKLFQLLRFIFTGRLKDSDAMTYLETDKLELNPLTDKTIYSRIDGDKGPALPLTVEFLDDYVPIFVPEKPENKN</sequence>
<dbReference type="InterPro" id="IPR050187">
    <property type="entry name" value="Lipid_Phosphate_FormReg"/>
</dbReference>
<accession>A0A1L8SWA3</accession>
<dbReference type="EMBL" id="JXKM01000004">
    <property type="protein sequence ID" value="OJG36114.1"/>
    <property type="molecule type" value="Genomic_DNA"/>
</dbReference>
<gene>
    <name evidence="6" type="ORF">RV00_GL002258</name>
</gene>
<keyword evidence="4" id="KW-0067">ATP-binding</keyword>
<comment type="cofactor">
    <cofactor evidence="1">
        <name>Mg(2+)</name>
        <dbReference type="ChEBI" id="CHEBI:18420"/>
    </cofactor>
</comment>
<dbReference type="Gene3D" id="2.60.200.40">
    <property type="match status" value="1"/>
</dbReference>
<dbReference type="SMART" id="SM00046">
    <property type="entry name" value="DAGKc"/>
    <property type="match status" value="1"/>
</dbReference>
<dbReference type="InterPro" id="IPR017438">
    <property type="entry name" value="ATP-NAD_kinase_N"/>
</dbReference>
<organism evidence="6 7">
    <name type="scientific">Enterococcus devriesei</name>
    <dbReference type="NCBI Taxonomy" id="319970"/>
    <lineage>
        <taxon>Bacteria</taxon>
        <taxon>Bacillati</taxon>
        <taxon>Bacillota</taxon>
        <taxon>Bacilli</taxon>
        <taxon>Lactobacillales</taxon>
        <taxon>Enterococcaceae</taxon>
        <taxon>Enterococcus</taxon>
    </lineage>
</organism>
<evidence type="ECO:0000256" key="3">
    <source>
        <dbReference type="ARBA" id="ARBA00022741"/>
    </source>
</evidence>
<evidence type="ECO:0000256" key="4">
    <source>
        <dbReference type="ARBA" id="ARBA00022840"/>
    </source>
</evidence>
<dbReference type="GO" id="GO:0005524">
    <property type="term" value="F:ATP binding"/>
    <property type="evidence" value="ECO:0007669"/>
    <property type="project" value="UniProtKB-KW"/>
</dbReference>
<feature type="domain" description="DAGKc" evidence="5">
    <location>
        <begin position="1"/>
        <end position="132"/>
    </location>
</feature>
<dbReference type="SUPFAM" id="SSF111331">
    <property type="entry name" value="NAD kinase/diacylglycerol kinase-like"/>
    <property type="match status" value="1"/>
</dbReference>
<evidence type="ECO:0000256" key="2">
    <source>
        <dbReference type="ARBA" id="ARBA00005983"/>
    </source>
</evidence>
<keyword evidence="6" id="KW-0808">Transferase</keyword>
<dbReference type="PROSITE" id="PS50146">
    <property type="entry name" value="DAGK"/>
    <property type="match status" value="1"/>
</dbReference>
<dbReference type="PANTHER" id="PTHR12358:SF54">
    <property type="entry name" value="SPHINGOSINE KINASE RELATED PROTEIN"/>
    <property type="match status" value="1"/>
</dbReference>